<name>F2G3W3_ALTMD</name>
<dbReference type="AlphaFoldDB" id="F2G3W3"/>
<gene>
    <name evidence="1" type="ordered locus">MADE_1005815</name>
</gene>
<accession>F2G3W3</accession>
<sequence length="139" mass="16347">MKYHFERVIATSDQTRRLYELLERREYKISHTNLPSYEEHCDFVKKNPYLHWYIVSDGPEHLGSFYIKKDNSIGLNIYSPSRAVLTACLDFIKRNFTPQNSIASMVPDYFYINVAYSNKKAIDILEDLGLSPIQISLRF</sequence>
<keyword evidence="2" id="KW-1185">Reference proteome</keyword>
<evidence type="ECO:0000313" key="2">
    <source>
        <dbReference type="Proteomes" id="UP000001870"/>
    </source>
</evidence>
<evidence type="ECO:0008006" key="3">
    <source>
        <dbReference type="Google" id="ProtNLM"/>
    </source>
</evidence>
<dbReference type="Proteomes" id="UP000001870">
    <property type="component" value="Chromosome"/>
</dbReference>
<reference evidence="1 2" key="1">
    <citation type="journal article" date="2008" name="ISME J.">
        <title>Comparative genomics of two ecotypes of the marine planktonic copiotroph Alteromonas macleodii suggests alternative lifestyles associated with different kinds of particulate organic matter.</title>
        <authorList>
            <person name="Ivars-Martinez E."/>
            <person name="Martin-Cuadrado A.B."/>
            <person name="D'Auria G."/>
            <person name="Mira A."/>
            <person name="Ferriera S."/>
            <person name="Johnson J."/>
            <person name="Friedman R."/>
            <person name="Rodriguez-Valera F."/>
        </authorList>
    </citation>
    <scope>NUCLEOTIDE SEQUENCE [LARGE SCALE GENOMIC DNA]</scope>
    <source>
        <strain evidence="2">DSM 17117 / CIP 110805 / LMG 28347 / Deep ecotype</strain>
    </source>
</reference>
<dbReference type="HOGENOM" id="CLU_1833423_0_0_6"/>
<dbReference type="EMBL" id="CP001103">
    <property type="protein sequence ID" value="AEA97305.2"/>
    <property type="molecule type" value="Genomic_DNA"/>
</dbReference>
<evidence type="ECO:0000313" key="1">
    <source>
        <dbReference type="EMBL" id="AEA97305.2"/>
    </source>
</evidence>
<proteinExistence type="predicted"/>
<protein>
    <recommendedName>
        <fullName evidence="3">GNAT family N-acetyltransferase</fullName>
    </recommendedName>
</protein>
<reference evidence="1 2" key="2">
    <citation type="journal article" date="2015" name="Antonie Van Leeuwenhoek">
        <title>Ecophysiological diversity of a novel member of the genus Alteromonas, and description of Alteromonas mediterranea sp. nov.</title>
        <authorList>
            <person name="Ivanova E.P."/>
            <person name="Lopez-Perez M."/>
            <person name="Zabalos M."/>
            <person name="Nguyen S.H."/>
            <person name="Webb H.K."/>
            <person name="Ryan J."/>
            <person name="Lagutin K."/>
            <person name="Vyssotski M."/>
            <person name="Crawford R.J."/>
            <person name="Rodriguez-Valera F."/>
        </authorList>
    </citation>
    <scope>NUCLEOTIDE SEQUENCE [LARGE SCALE GENOMIC DNA]</scope>
    <source>
        <strain evidence="2">DSM 17117 / CIP 110805 / LMG 28347 / Deep ecotype</strain>
    </source>
</reference>
<dbReference type="KEGG" id="amc:MADE_1005815"/>
<organism evidence="1 2">
    <name type="scientific">Alteromonas mediterranea (strain DSM 17117 / CIP 110805 / LMG 28347 / Deep ecotype)</name>
    <dbReference type="NCBI Taxonomy" id="1774373"/>
    <lineage>
        <taxon>Bacteria</taxon>
        <taxon>Pseudomonadati</taxon>
        <taxon>Pseudomonadota</taxon>
        <taxon>Gammaproteobacteria</taxon>
        <taxon>Alteromonadales</taxon>
        <taxon>Alteromonadaceae</taxon>
        <taxon>Alteromonas/Salinimonas group</taxon>
        <taxon>Alteromonas</taxon>
    </lineage>
</organism>